<evidence type="ECO:0000313" key="1">
    <source>
        <dbReference type="EMBL" id="SOC56930.1"/>
    </source>
</evidence>
<sequence length="37" mass="4229">MSEFQPVRQLEVVRRLQQGGECRVGMLAQNSKGVFFC</sequence>
<protein>
    <submittedName>
        <fullName evidence="1">Uncharacterized protein</fullName>
    </submittedName>
</protein>
<reference evidence="1 2" key="1">
    <citation type="submission" date="2017-08" db="EMBL/GenBank/DDBJ databases">
        <authorList>
            <person name="de Groot N.N."/>
        </authorList>
    </citation>
    <scope>NUCLEOTIDE SEQUENCE [LARGE SCALE GENOMIC DNA]</scope>
    <source>
        <strain evidence="1 2">USBA 855</strain>
    </source>
</reference>
<proteinExistence type="predicted"/>
<evidence type="ECO:0000313" key="2">
    <source>
        <dbReference type="Proteomes" id="UP000219023"/>
    </source>
</evidence>
<dbReference type="AlphaFoldDB" id="A0A285VS80"/>
<name>A0A285VS80_9GAMM</name>
<gene>
    <name evidence="1" type="ORF">SAMN05421509_10814</name>
</gene>
<accession>A0A285VS80</accession>
<dbReference type="EMBL" id="OBQJ01000008">
    <property type="protein sequence ID" value="SOC56930.1"/>
    <property type="molecule type" value="Genomic_DNA"/>
</dbReference>
<organism evidence="1 2">
    <name type="scientific">Chromohalobacter canadensis</name>
    <dbReference type="NCBI Taxonomy" id="141389"/>
    <lineage>
        <taxon>Bacteria</taxon>
        <taxon>Pseudomonadati</taxon>
        <taxon>Pseudomonadota</taxon>
        <taxon>Gammaproteobacteria</taxon>
        <taxon>Oceanospirillales</taxon>
        <taxon>Halomonadaceae</taxon>
        <taxon>Chromohalobacter</taxon>
    </lineage>
</organism>
<dbReference type="Proteomes" id="UP000219023">
    <property type="component" value="Unassembled WGS sequence"/>
</dbReference>